<organism evidence="2">
    <name type="scientific">Hyperionvirus sp</name>
    <dbReference type="NCBI Taxonomy" id="2487770"/>
    <lineage>
        <taxon>Viruses</taxon>
        <taxon>Varidnaviria</taxon>
        <taxon>Bamfordvirae</taxon>
        <taxon>Nucleocytoviricota</taxon>
        <taxon>Megaviricetes</taxon>
        <taxon>Imitervirales</taxon>
        <taxon>Mimiviridae</taxon>
        <taxon>Klosneuvirinae</taxon>
    </lineage>
</organism>
<reference evidence="2" key="1">
    <citation type="submission" date="2018-10" db="EMBL/GenBank/DDBJ databases">
        <title>Hidden diversity of soil giant viruses.</title>
        <authorList>
            <person name="Schulz F."/>
            <person name="Alteio L."/>
            <person name="Goudeau D."/>
            <person name="Ryan E.M."/>
            <person name="Malmstrom R.R."/>
            <person name="Blanchard J."/>
            <person name="Woyke T."/>
        </authorList>
    </citation>
    <scope>NUCLEOTIDE SEQUENCE</scope>
    <source>
        <strain evidence="2">HYV1</strain>
    </source>
</reference>
<dbReference type="GO" id="GO:0003676">
    <property type="term" value="F:nucleic acid binding"/>
    <property type="evidence" value="ECO:0007669"/>
    <property type="project" value="InterPro"/>
</dbReference>
<feature type="region of interest" description="Disordered" evidence="1">
    <location>
        <begin position="1"/>
        <end position="77"/>
    </location>
</feature>
<accession>A0A3G5AB93</accession>
<feature type="compositionally biased region" description="Low complexity" evidence="1">
    <location>
        <begin position="59"/>
        <end position="75"/>
    </location>
</feature>
<dbReference type="Gene3D" id="3.40.1350.10">
    <property type="match status" value="1"/>
</dbReference>
<dbReference type="InterPro" id="IPR011856">
    <property type="entry name" value="tRNA_endonuc-like_dom_sf"/>
</dbReference>
<feature type="compositionally biased region" description="Basic and acidic residues" evidence="1">
    <location>
        <begin position="7"/>
        <end position="21"/>
    </location>
</feature>
<proteinExistence type="predicted"/>
<name>A0A3G5AB93_9VIRU</name>
<protein>
    <submittedName>
        <fullName evidence="2">Uncharacterized protein</fullName>
    </submittedName>
</protein>
<gene>
    <name evidence="2" type="ORF">Hyperionvirus27_25</name>
</gene>
<dbReference type="EMBL" id="MK072409">
    <property type="protein sequence ID" value="AYV84505.1"/>
    <property type="molecule type" value="Genomic_DNA"/>
</dbReference>
<evidence type="ECO:0000313" key="2">
    <source>
        <dbReference type="EMBL" id="AYV84505.1"/>
    </source>
</evidence>
<evidence type="ECO:0000256" key="1">
    <source>
        <dbReference type="SAM" id="MobiDB-lite"/>
    </source>
</evidence>
<sequence length="116" mass="12729">MSSKTGRRSDYSYGRTKELTHGRLVQNHVNGTEIKRTPGSRGPADVTVYKNGSPTYDIQSKSSRASSQSSNTVSQRDISKLISHSKERGTVPLIAESKGNHGVIRYAVSGRKMISY</sequence>